<gene>
    <name evidence="1" type="ORF">CLOLEP_02223</name>
</gene>
<organism evidence="1 2">
    <name type="scientific">[Clostridium] leptum DSM 753</name>
    <dbReference type="NCBI Taxonomy" id="428125"/>
    <lineage>
        <taxon>Bacteria</taxon>
        <taxon>Bacillati</taxon>
        <taxon>Bacillota</taxon>
        <taxon>Clostridia</taxon>
        <taxon>Eubacteriales</taxon>
        <taxon>Oscillospiraceae</taxon>
        <taxon>Oscillospiraceae incertae sedis</taxon>
    </lineage>
</organism>
<dbReference type="EMBL" id="ABCB02000019">
    <property type="protein sequence ID" value="EDO60627.1"/>
    <property type="molecule type" value="Genomic_DNA"/>
</dbReference>
<protein>
    <submittedName>
        <fullName evidence="1">Uncharacterized protein</fullName>
    </submittedName>
</protein>
<comment type="caution">
    <text evidence="1">The sequence shown here is derived from an EMBL/GenBank/DDBJ whole genome shotgun (WGS) entry which is preliminary data.</text>
</comment>
<name>A7VUH7_9FIRM</name>
<dbReference type="Proteomes" id="UP000003490">
    <property type="component" value="Unassembled WGS sequence"/>
</dbReference>
<sequence length="47" mass="5415">MAPLCSRRQRQADNMVKAQESKLMGQYSQAKRSAFKRLKDKLSWGGE</sequence>
<proteinExistence type="predicted"/>
<reference evidence="1 2" key="1">
    <citation type="submission" date="2007-08" db="EMBL/GenBank/DDBJ databases">
        <title>Draft genome sequence of Clostridium leptum (DSM 753).</title>
        <authorList>
            <person name="Sudarsanam P."/>
            <person name="Ley R."/>
            <person name="Guruge J."/>
            <person name="Turnbaugh P.J."/>
            <person name="Mahowald M."/>
            <person name="Liep D."/>
            <person name="Gordon J."/>
        </authorList>
    </citation>
    <scope>NUCLEOTIDE SEQUENCE [LARGE SCALE GENOMIC DNA]</scope>
    <source>
        <strain evidence="1 2">DSM 753</strain>
    </source>
</reference>
<reference evidence="1 2" key="2">
    <citation type="submission" date="2007-08" db="EMBL/GenBank/DDBJ databases">
        <authorList>
            <person name="Fulton L."/>
            <person name="Clifton S."/>
            <person name="Fulton B."/>
            <person name="Xu J."/>
            <person name="Minx P."/>
            <person name="Pepin K.H."/>
            <person name="Johnson M."/>
            <person name="Thiruvilangam P."/>
            <person name="Bhonagiri V."/>
            <person name="Nash W.E."/>
            <person name="Wang C."/>
            <person name="Mardis E.R."/>
            <person name="Wilson R.K."/>
        </authorList>
    </citation>
    <scope>NUCLEOTIDE SEQUENCE [LARGE SCALE GENOMIC DNA]</scope>
    <source>
        <strain evidence="1 2">DSM 753</strain>
    </source>
</reference>
<evidence type="ECO:0000313" key="2">
    <source>
        <dbReference type="Proteomes" id="UP000003490"/>
    </source>
</evidence>
<dbReference type="AlphaFoldDB" id="A7VUH7"/>
<evidence type="ECO:0000313" key="1">
    <source>
        <dbReference type="EMBL" id="EDO60627.1"/>
    </source>
</evidence>
<dbReference type="HOGENOM" id="CLU_3166477_0_0_9"/>
<accession>A7VUH7</accession>